<dbReference type="NCBIfam" id="TIGR01814">
    <property type="entry name" value="kynureninase"/>
    <property type="match status" value="1"/>
</dbReference>
<dbReference type="EMBL" id="JBHRSV010000001">
    <property type="protein sequence ID" value="MFC2924625.1"/>
    <property type="molecule type" value="Genomic_DNA"/>
</dbReference>
<dbReference type="Pfam" id="PF22580">
    <property type="entry name" value="KYNU_C"/>
    <property type="match status" value="1"/>
</dbReference>
<dbReference type="Proteomes" id="UP001595379">
    <property type="component" value="Unassembled WGS sequence"/>
</dbReference>
<dbReference type="PANTHER" id="PTHR14084:SF0">
    <property type="entry name" value="KYNURENINASE"/>
    <property type="match status" value="1"/>
</dbReference>
<dbReference type="HAMAP" id="MF_01970">
    <property type="entry name" value="Kynureninase"/>
    <property type="match status" value="1"/>
</dbReference>
<comment type="subunit">
    <text evidence="4 6">Homodimer.</text>
</comment>
<evidence type="ECO:0000313" key="8">
    <source>
        <dbReference type="Proteomes" id="UP001595379"/>
    </source>
</evidence>
<keyword evidence="2 4" id="KW-0378">Hydrolase</keyword>
<feature type="binding site" evidence="4">
    <location>
        <position position="169"/>
    </location>
    <ligand>
        <name>pyridoxal 5'-phosphate</name>
        <dbReference type="ChEBI" id="CHEBI:597326"/>
    </ligand>
</feature>
<feature type="binding site" evidence="4">
    <location>
        <position position="201"/>
    </location>
    <ligand>
        <name>pyridoxal 5'-phosphate</name>
        <dbReference type="ChEBI" id="CHEBI:597326"/>
    </ligand>
</feature>
<feature type="modified residue" description="N6-(pyridoxal phosphate)lysine" evidence="4">
    <location>
        <position position="224"/>
    </location>
</feature>
<evidence type="ECO:0000256" key="2">
    <source>
        <dbReference type="ARBA" id="ARBA00022801"/>
    </source>
</evidence>
<proteinExistence type="inferred from homology"/>
<evidence type="ECO:0000256" key="5">
    <source>
        <dbReference type="NCBIfam" id="TIGR01814"/>
    </source>
</evidence>
<dbReference type="InterPro" id="IPR010111">
    <property type="entry name" value="Kynureninase"/>
</dbReference>
<feature type="binding site" evidence="4">
    <location>
        <position position="223"/>
    </location>
    <ligand>
        <name>pyridoxal 5'-phosphate</name>
        <dbReference type="ChEBI" id="CHEBI:597326"/>
    </ligand>
</feature>
<dbReference type="Gene3D" id="3.40.640.10">
    <property type="entry name" value="Type I PLP-dependent aspartate aminotransferase-like (Major domain)"/>
    <property type="match status" value="1"/>
</dbReference>
<feature type="binding site" evidence="4">
    <location>
        <position position="279"/>
    </location>
    <ligand>
        <name>pyridoxal 5'-phosphate</name>
        <dbReference type="ChEBI" id="CHEBI:597326"/>
    </ligand>
</feature>
<comment type="pathway">
    <text evidence="4 6">Cofactor biosynthesis; NAD(+) biosynthesis; quinolinate from L-kynurenine: step 2/3.</text>
</comment>
<comment type="caution">
    <text evidence="7">The sequence shown here is derived from an EMBL/GenBank/DDBJ whole genome shotgun (WGS) entry which is preliminary data.</text>
</comment>
<gene>
    <name evidence="4 7" type="primary">kynU</name>
    <name evidence="7" type="ORF">ACFOOR_00735</name>
</gene>
<evidence type="ECO:0000256" key="1">
    <source>
        <dbReference type="ARBA" id="ARBA00022642"/>
    </source>
</evidence>
<dbReference type="PANTHER" id="PTHR14084">
    <property type="entry name" value="KYNURENINASE"/>
    <property type="match status" value="1"/>
</dbReference>
<dbReference type="RefSeq" id="WP_343163662.1">
    <property type="nucleotide sequence ID" value="NZ_JBHRSV010000001.1"/>
</dbReference>
<comment type="catalytic activity">
    <reaction evidence="4 6">
        <text>L-kynurenine + H2O = anthranilate + L-alanine + H(+)</text>
        <dbReference type="Rhea" id="RHEA:16813"/>
        <dbReference type="ChEBI" id="CHEBI:15377"/>
        <dbReference type="ChEBI" id="CHEBI:15378"/>
        <dbReference type="ChEBI" id="CHEBI:16567"/>
        <dbReference type="ChEBI" id="CHEBI:57959"/>
        <dbReference type="ChEBI" id="CHEBI:57972"/>
        <dbReference type="EC" id="3.7.1.3"/>
    </reaction>
</comment>
<feature type="binding site" evidence="4">
    <location>
        <position position="100"/>
    </location>
    <ligand>
        <name>pyridoxal 5'-phosphate</name>
        <dbReference type="ChEBI" id="CHEBI:597326"/>
    </ligand>
</feature>
<protein>
    <recommendedName>
        <fullName evidence="4 5">Kynureninase</fullName>
        <ecNumber evidence="4 5">3.7.1.3</ecNumber>
    </recommendedName>
    <alternativeName>
        <fullName evidence="4">L-kynurenine hydrolase</fullName>
    </alternativeName>
</protein>
<comment type="catalytic activity">
    <reaction evidence="6">
        <text>3-hydroxy-L-kynurenine + H2O = 3-hydroxyanthranilate + L-alanine + H(+)</text>
        <dbReference type="Rhea" id="RHEA:25143"/>
        <dbReference type="ChEBI" id="CHEBI:15377"/>
        <dbReference type="ChEBI" id="CHEBI:15378"/>
        <dbReference type="ChEBI" id="CHEBI:36559"/>
        <dbReference type="ChEBI" id="CHEBI:57972"/>
        <dbReference type="ChEBI" id="CHEBI:58125"/>
        <dbReference type="EC" id="3.7.1.3"/>
    </reaction>
</comment>
<evidence type="ECO:0000256" key="3">
    <source>
        <dbReference type="ARBA" id="ARBA00022898"/>
    </source>
</evidence>
<accession>A0ABV6ZT64</accession>
<dbReference type="InterPro" id="IPR015421">
    <property type="entry name" value="PyrdxlP-dep_Trfase_major"/>
</dbReference>
<comment type="similarity">
    <text evidence="4 6">Belongs to the kynureninase family.</text>
</comment>
<feature type="binding site" evidence="4">
    <location>
        <begin position="127"/>
        <end position="130"/>
    </location>
    <ligand>
        <name>pyridoxal 5'-phosphate</name>
        <dbReference type="ChEBI" id="CHEBI:597326"/>
    </ligand>
</feature>
<evidence type="ECO:0000256" key="6">
    <source>
        <dbReference type="PIRNR" id="PIRNR038800"/>
    </source>
</evidence>
<feature type="binding site" evidence="4">
    <location>
        <position position="99"/>
    </location>
    <ligand>
        <name>pyridoxal 5'-phosphate</name>
        <dbReference type="ChEBI" id="CHEBI:597326"/>
    </ligand>
</feature>
<feature type="binding site" evidence="4">
    <location>
        <position position="198"/>
    </location>
    <ligand>
        <name>pyridoxal 5'-phosphate</name>
        <dbReference type="ChEBI" id="CHEBI:597326"/>
    </ligand>
</feature>
<organism evidence="7 8">
    <name type="scientific">Hyphobacterium vulgare</name>
    <dbReference type="NCBI Taxonomy" id="1736751"/>
    <lineage>
        <taxon>Bacteria</taxon>
        <taxon>Pseudomonadati</taxon>
        <taxon>Pseudomonadota</taxon>
        <taxon>Alphaproteobacteria</taxon>
        <taxon>Maricaulales</taxon>
        <taxon>Maricaulaceae</taxon>
        <taxon>Hyphobacterium</taxon>
    </lineage>
</organism>
<keyword evidence="8" id="KW-1185">Reference proteome</keyword>
<feature type="binding site" evidence="4">
    <location>
        <position position="253"/>
    </location>
    <ligand>
        <name>pyridoxal 5'-phosphate</name>
        <dbReference type="ChEBI" id="CHEBI:597326"/>
    </ligand>
</feature>
<evidence type="ECO:0000256" key="4">
    <source>
        <dbReference type="HAMAP-Rule" id="MF_01970"/>
    </source>
</evidence>
<comment type="function">
    <text evidence="4 6">Catalyzes the cleavage of L-kynurenine (L-Kyn) and L-3-hydroxykynurenine (L-3OHKyn) into anthranilic acid (AA) and 3-hydroxyanthranilic acid (3-OHAA), respectively.</text>
</comment>
<dbReference type="Gene3D" id="3.90.1150.10">
    <property type="entry name" value="Aspartate Aminotransferase, domain 1"/>
    <property type="match status" value="1"/>
</dbReference>
<dbReference type="PIRSF" id="PIRSF038800">
    <property type="entry name" value="KYNU"/>
    <property type="match status" value="1"/>
</dbReference>
<dbReference type="SUPFAM" id="SSF53383">
    <property type="entry name" value="PLP-dependent transferases"/>
    <property type="match status" value="1"/>
</dbReference>
<dbReference type="InterPro" id="IPR015424">
    <property type="entry name" value="PyrdxlP-dep_Trfase"/>
</dbReference>
<dbReference type="InterPro" id="IPR015422">
    <property type="entry name" value="PyrdxlP-dep_Trfase_small"/>
</dbReference>
<keyword evidence="3 4" id="KW-0663">Pyridoxal phosphate</keyword>
<comment type="cofactor">
    <cofactor evidence="4 6">
        <name>pyridoxal 5'-phosphate</name>
        <dbReference type="ChEBI" id="CHEBI:597326"/>
    </cofactor>
</comment>
<evidence type="ECO:0000313" key="7">
    <source>
        <dbReference type="EMBL" id="MFC2924625.1"/>
    </source>
</evidence>
<sequence>MSNLTLDDIREMDRDDPLAGFRGRFELPEDVIYLDGNSLGCLPKATPARLETVVREEWGRDLIRSWNTADWINAPRRVGAKIAKLIGASDDEVVAADSTSINVFKVLSACLQLNPERTILLSERGNFPTDVYMMQGLSVLSGGRIETRLVDGKDIIGALDATVAALLLTHVHYKTGRMRDMAGVTAAAHKKGIPVIWDLSHSAGALPVDLNSAKADFAVGCGYKYLNGGPGAPAFLFAAKRHHEAVFPALSGWLGHAAPFDFDDAYRPAPGIDRFQCGTPGILGMAALECGLDVMLDADMADLRAKSSALGDLFIALMAERCADFGFTLACPADPAERGSQVSFHHPDGYAIMQAIIARGVIGDFRAPDILRFGFAPLYNSHEDVWRAVHVLCDVMQSGEWRDDKYAQRAAVT</sequence>
<keyword evidence="1 4" id="KW-0662">Pyridine nucleotide biosynthesis</keyword>
<dbReference type="GO" id="GO:0030429">
    <property type="term" value="F:kynureninase activity"/>
    <property type="evidence" value="ECO:0007669"/>
    <property type="project" value="UniProtKB-EC"/>
</dbReference>
<comment type="pathway">
    <text evidence="4 6">Amino-acid degradation; L-kynurenine degradation; L-alanine and anthranilate from L-kynurenine: step 1/1.</text>
</comment>
<reference evidence="8" key="1">
    <citation type="journal article" date="2019" name="Int. J. Syst. Evol. Microbiol.">
        <title>The Global Catalogue of Microorganisms (GCM) 10K type strain sequencing project: providing services to taxonomists for standard genome sequencing and annotation.</title>
        <authorList>
            <consortium name="The Broad Institute Genomics Platform"/>
            <consortium name="The Broad Institute Genome Sequencing Center for Infectious Disease"/>
            <person name="Wu L."/>
            <person name="Ma J."/>
        </authorList>
    </citation>
    <scope>NUCLEOTIDE SEQUENCE [LARGE SCALE GENOMIC DNA]</scope>
    <source>
        <strain evidence="8">KCTC 52487</strain>
    </source>
</reference>
<name>A0ABV6ZT64_9PROT</name>
<dbReference type="EC" id="3.7.1.3" evidence="4 5"/>